<feature type="region of interest" description="Disordered" evidence="11">
    <location>
        <begin position="1"/>
        <end position="43"/>
    </location>
</feature>
<dbReference type="SUPFAM" id="SSF52540">
    <property type="entry name" value="P-loop containing nucleoside triphosphate hydrolases"/>
    <property type="match status" value="1"/>
</dbReference>
<keyword evidence="14" id="KW-1185">Reference proteome</keyword>
<dbReference type="Pfam" id="PF04950">
    <property type="entry name" value="RIBIOP_C"/>
    <property type="match status" value="1"/>
</dbReference>
<feature type="domain" description="Bms1-type G" evidence="12">
    <location>
        <begin position="75"/>
        <end position="241"/>
    </location>
</feature>
<dbReference type="GO" id="GO:0030686">
    <property type="term" value="C:90S preribosome"/>
    <property type="evidence" value="ECO:0007669"/>
    <property type="project" value="TreeGrafter"/>
</dbReference>
<dbReference type="Gramene" id="KFK23541">
    <property type="protein sequence ID" value="KFK23541"/>
    <property type="gene ID" value="AALP_AAs66918U000300"/>
</dbReference>
<dbReference type="InterPro" id="IPR012948">
    <property type="entry name" value="AARP2CN"/>
</dbReference>
<dbReference type="FunFam" id="3.40.50.300:FF:000105">
    <property type="entry name" value="BMS1 ribosome biogenesis factor"/>
    <property type="match status" value="1"/>
</dbReference>
<keyword evidence="2" id="KW-0690">Ribosome biogenesis</keyword>
<feature type="region of interest" description="Disordered" evidence="11">
    <location>
        <begin position="410"/>
        <end position="436"/>
    </location>
</feature>
<comment type="subcellular location">
    <subcellularLocation>
        <location evidence="1">Nucleus</location>
        <location evidence="1">Nucleolus</location>
    </subcellularLocation>
</comment>
<feature type="region of interest" description="Disordered" evidence="11">
    <location>
        <begin position="591"/>
        <end position="611"/>
    </location>
</feature>
<evidence type="ECO:0000259" key="12">
    <source>
        <dbReference type="PROSITE" id="PS51714"/>
    </source>
</evidence>
<dbReference type="AlphaFoldDB" id="A0A087G0Y9"/>
<dbReference type="GO" id="GO:0000479">
    <property type="term" value="P:endonucleolytic cleavage of tricistronic rRNA transcript (SSU-rRNA, 5.8S rRNA, LSU-rRNA)"/>
    <property type="evidence" value="ECO:0007669"/>
    <property type="project" value="TreeGrafter"/>
</dbReference>
<dbReference type="InterPro" id="IPR039761">
    <property type="entry name" value="Bms1/Tsr1"/>
</dbReference>
<keyword evidence="8" id="KW-0539">Nucleus</keyword>
<keyword evidence="4" id="KW-0547">Nucleotide-binding</keyword>
<comment type="catalytic activity">
    <reaction evidence="9">
        <text>GTP + H2O = GDP + phosphate + H(+)</text>
        <dbReference type="Rhea" id="RHEA:19669"/>
        <dbReference type="ChEBI" id="CHEBI:15377"/>
        <dbReference type="ChEBI" id="CHEBI:15378"/>
        <dbReference type="ChEBI" id="CHEBI:37565"/>
        <dbReference type="ChEBI" id="CHEBI:43474"/>
        <dbReference type="ChEBI" id="CHEBI:58189"/>
    </reaction>
    <physiologicalReaction direction="left-to-right" evidence="9">
        <dbReference type="Rhea" id="RHEA:19670"/>
    </physiologicalReaction>
</comment>
<name>A0A087G0Y9_ARAAL</name>
<dbReference type="PANTHER" id="PTHR12858">
    <property type="entry name" value="RIBOSOME BIOGENESIS PROTEIN"/>
    <property type="match status" value="1"/>
</dbReference>
<dbReference type="GO" id="GO:0000462">
    <property type="term" value="P:maturation of SSU-rRNA from tricistronic rRNA transcript (SSU-rRNA, 5.8S rRNA, LSU-rRNA)"/>
    <property type="evidence" value="ECO:0007669"/>
    <property type="project" value="TreeGrafter"/>
</dbReference>
<dbReference type="PROSITE" id="PS51714">
    <property type="entry name" value="G_BMS1"/>
    <property type="match status" value="1"/>
</dbReference>
<keyword evidence="7" id="KW-0342">GTP-binding</keyword>
<dbReference type="GO" id="GO:0032040">
    <property type="term" value="C:small-subunit processome"/>
    <property type="evidence" value="ECO:0007669"/>
    <property type="project" value="UniProtKB-ARBA"/>
</dbReference>
<feature type="compositionally biased region" description="Acidic residues" evidence="11">
    <location>
        <begin position="420"/>
        <end position="433"/>
    </location>
</feature>
<comment type="similarity">
    <text evidence="10">Belongs to the TRAFAC class translation factor GTPase superfamily. Bms1-like GTPase family. BMS1 subfamily.</text>
</comment>
<evidence type="ECO:0000256" key="9">
    <source>
        <dbReference type="ARBA" id="ARBA00049117"/>
    </source>
</evidence>
<gene>
    <name evidence="13" type="ORF">AALP_AAs66918U000300</name>
</gene>
<dbReference type="InterPro" id="IPR007034">
    <property type="entry name" value="BMS1_TSR1_C"/>
</dbReference>
<sequence>MVAADDDSMSSQKPHRAKQSGPKSETNKKKKKHGIFSNNKHQNPKTKLLQARSMEKEQKRLHIPTIDRTYDGQSPPPYIVVVQGPPGVGKSLVIKSLVKHVTHESLPEVKGPITIVTGKDRRITIVECPNDMNGMIDLAKVADLALLVIDGSYGFEMETFEFLNIMQAHGFPKVIGVLTHLDKFDKDVKKLRQAKERLKRRFWSETHVGAKLFYLSGLNGKYYLSRDTHNLFKFINCVGKLAPLKWRESHPYVLADRFEDVTRPEKVESDKKCDRNIALYGYLRGCNLKEGMNVHISGVGDYGLASVSVLDDPCPLPSKKKKRGLGDKDKLFYAPMSGIDGLLYDKDAVYVEINDHLVQYSDEKSRGDDGEDKVKSLQKIKEGLDEKLDKSSIDIFGRLRRKAVFEDESDAAVSDKAEDVESDEENEVEDGGDESAFGNISEWKQGLKNDVIKKNLNLMEIVYDTSLVNEKHESSDDDDAEEEEFFKAKGEESKKLGCDLGHVNSEDSSIFVNYGNLKNWKEKEVCETIRGRFTTGYRLKAAQRDENDEQYGDFEDLETGEKMDSGDEDAQVVERGIKKLALRAKFEAESNKSKSEEYDNANSPHNSEAKELGYVEKLKEEAEIRRQMNMVALNELDEDTRVSIEGYRTGTYVRLEIHNVPYEMVEFFDPCHPILVGGIGFGEDNAGYMQARFKKHRWHNKVLKTRDPITVSIGWRRYETCPVYAIEDKNGRHRMLKYTPQHMHCLAMFWGPLVPPNTGFVAFHNMSNNQARFRIVATSVVVEFNHEVRIAKKIKLVGYPCKIMKNTAFIKDMFTSDIEIARFEGSAIQTVSGIRGQVKKAAKNMLDNKVQEDGIVRCTFEDQIRMSDIIFLKAWTTVKVPQFYNPLTTALQPRDKTWEGMKTLSQQRREQNIPIPVNKVSLYKPIERKLRKFSSLVIPKKLQVALPFPSKPKDIPRRKRPSRRAVVMEPKDQRAHVIDQHYHLINKYKMKKRKVKEQHKRKVYEAEKAKNQEISKKRNREERRERYRTEDKQNKKMRRSQD</sequence>
<evidence type="ECO:0000256" key="1">
    <source>
        <dbReference type="ARBA" id="ARBA00004604"/>
    </source>
</evidence>
<protein>
    <recommendedName>
        <fullName evidence="12">Bms1-type G domain-containing protein</fullName>
    </recommendedName>
</protein>
<proteinExistence type="inferred from homology"/>
<feature type="compositionally biased region" description="Basic residues" evidence="11">
    <location>
        <begin position="991"/>
        <end position="1002"/>
    </location>
</feature>
<feature type="compositionally biased region" description="Basic and acidic residues" evidence="11">
    <location>
        <begin position="1003"/>
        <end position="1042"/>
    </location>
</feature>
<evidence type="ECO:0000256" key="6">
    <source>
        <dbReference type="ARBA" id="ARBA00022840"/>
    </source>
</evidence>
<dbReference type="Gene3D" id="3.40.50.300">
    <property type="entry name" value="P-loop containing nucleotide triphosphate hydrolases"/>
    <property type="match status" value="1"/>
</dbReference>
<dbReference type="SMART" id="SM00785">
    <property type="entry name" value="AARP2CN"/>
    <property type="match status" value="1"/>
</dbReference>
<dbReference type="EMBL" id="KL978069">
    <property type="protein sequence ID" value="KFK23541.1"/>
    <property type="molecule type" value="Genomic_DNA"/>
</dbReference>
<evidence type="ECO:0000256" key="8">
    <source>
        <dbReference type="ARBA" id="ARBA00023242"/>
    </source>
</evidence>
<dbReference type="Proteomes" id="UP000029120">
    <property type="component" value="Unassembled WGS sequence"/>
</dbReference>
<keyword evidence="6" id="KW-0067">ATP-binding</keyword>
<dbReference type="eggNOG" id="KOG1951">
    <property type="taxonomic scope" value="Eukaryota"/>
</dbReference>
<dbReference type="InterPro" id="IPR000795">
    <property type="entry name" value="T_Tr_GTP-bd_dom"/>
</dbReference>
<dbReference type="GO" id="GO:0005525">
    <property type="term" value="F:GTP binding"/>
    <property type="evidence" value="ECO:0007669"/>
    <property type="project" value="UniProtKB-KW"/>
</dbReference>
<dbReference type="GO" id="GO:0003924">
    <property type="term" value="F:GTPase activity"/>
    <property type="evidence" value="ECO:0007669"/>
    <property type="project" value="InterPro"/>
</dbReference>
<evidence type="ECO:0000313" key="13">
    <source>
        <dbReference type="EMBL" id="KFK23541.1"/>
    </source>
</evidence>
<organism evidence="13 14">
    <name type="scientific">Arabis alpina</name>
    <name type="common">Alpine rock-cress</name>
    <dbReference type="NCBI Taxonomy" id="50452"/>
    <lineage>
        <taxon>Eukaryota</taxon>
        <taxon>Viridiplantae</taxon>
        <taxon>Streptophyta</taxon>
        <taxon>Embryophyta</taxon>
        <taxon>Tracheophyta</taxon>
        <taxon>Spermatophyta</taxon>
        <taxon>Magnoliopsida</taxon>
        <taxon>eudicotyledons</taxon>
        <taxon>Gunneridae</taxon>
        <taxon>Pentapetalae</taxon>
        <taxon>rosids</taxon>
        <taxon>malvids</taxon>
        <taxon>Brassicales</taxon>
        <taxon>Brassicaceae</taxon>
        <taxon>Arabideae</taxon>
        <taxon>Arabis</taxon>
    </lineage>
</organism>
<dbReference type="OrthoDB" id="10260897at2759"/>
<evidence type="ECO:0000256" key="7">
    <source>
        <dbReference type="ARBA" id="ARBA00023134"/>
    </source>
</evidence>
<dbReference type="GO" id="GO:0034511">
    <property type="term" value="F:U3 snoRNA binding"/>
    <property type="evidence" value="ECO:0007669"/>
    <property type="project" value="TreeGrafter"/>
</dbReference>
<dbReference type="InterPro" id="IPR037875">
    <property type="entry name" value="Bms1_N"/>
</dbReference>
<evidence type="ECO:0000256" key="4">
    <source>
        <dbReference type="ARBA" id="ARBA00022741"/>
    </source>
</evidence>
<dbReference type="Pfam" id="PF08142">
    <property type="entry name" value="AARP2CN"/>
    <property type="match status" value="1"/>
</dbReference>
<dbReference type="GO" id="GO:0005654">
    <property type="term" value="C:nucleoplasm"/>
    <property type="evidence" value="ECO:0007669"/>
    <property type="project" value="UniProtKB-ARBA"/>
</dbReference>
<evidence type="ECO:0000313" key="14">
    <source>
        <dbReference type="Proteomes" id="UP000029120"/>
    </source>
</evidence>
<dbReference type="SMART" id="SM01362">
    <property type="entry name" value="DUF663"/>
    <property type="match status" value="1"/>
</dbReference>
<dbReference type="Pfam" id="PF00009">
    <property type="entry name" value="GTP_EFTU"/>
    <property type="match status" value="1"/>
</dbReference>
<dbReference type="CDD" id="cd01882">
    <property type="entry name" value="BMS1"/>
    <property type="match status" value="1"/>
</dbReference>
<keyword evidence="5" id="KW-0378">Hydrolase</keyword>
<dbReference type="InterPro" id="IPR027417">
    <property type="entry name" value="P-loop_NTPase"/>
</dbReference>
<evidence type="ECO:0000256" key="5">
    <source>
        <dbReference type="ARBA" id="ARBA00022801"/>
    </source>
</evidence>
<accession>A0A087G0Y9</accession>
<reference evidence="14" key="1">
    <citation type="journal article" date="2015" name="Nat. Plants">
        <title>Genome expansion of Arabis alpina linked with retrotransposition and reduced symmetric DNA methylation.</title>
        <authorList>
            <person name="Willing E.M."/>
            <person name="Rawat V."/>
            <person name="Mandakova T."/>
            <person name="Maumus F."/>
            <person name="James G.V."/>
            <person name="Nordstroem K.J."/>
            <person name="Becker C."/>
            <person name="Warthmann N."/>
            <person name="Chica C."/>
            <person name="Szarzynska B."/>
            <person name="Zytnicki M."/>
            <person name="Albani M.C."/>
            <person name="Kiefer C."/>
            <person name="Bergonzi S."/>
            <person name="Castaings L."/>
            <person name="Mateos J.L."/>
            <person name="Berns M.C."/>
            <person name="Bujdoso N."/>
            <person name="Piofczyk T."/>
            <person name="de Lorenzo L."/>
            <person name="Barrero-Sicilia C."/>
            <person name="Mateos I."/>
            <person name="Piednoel M."/>
            <person name="Hagmann J."/>
            <person name="Chen-Min-Tao R."/>
            <person name="Iglesias-Fernandez R."/>
            <person name="Schuster S.C."/>
            <person name="Alonso-Blanco C."/>
            <person name="Roudier F."/>
            <person name="Carbonero P."/>
            <person name="Paz-Ares J."/>
            <person name="Davis S.J."/>
            <person name="Pecinka A."/>
            <person name="Quesneville H."/>
            <person name="Colot V."/>
            <person name="Lysak M.A."/>
            <person name="Weigel D."/>
            <person name="Coupland G."/>
            <person name="Schneeberger K."/>
        </authorList>
    </citation>
    <scope>NUCLEOTIDE SEQUENCE [LARGE SCALE GENOMIC DNA]</scope>
    <source>
        <strain evidence="14">cv. Pajares</strain>
    </source>
</reference>
<keyword evidence="3" id="KW-0597">Phosphoprotein</keyword>
<evidence type="ECO:0000256" key="3">
    <source>
        <dbReference type="ARBA" id="ARBA00022553"/>
    </source>
</evidence>
<evidence type="ECO:0000256" key="2">
    <source>
        <dbReference type="ARBA" id="ARBA00022517"/>
    </source>
</evidence>
<evidence type="ECO:0000256" key="11">
    <source>
        <dbReference type="SAM" id="MobiDB-lite"/>
    </source>
</evidence>
<feature type="region of interest" description="Disordered" evidence="11">
    <location>
        <begin position="991"/>
        <end position="1042"/>
    </location>
</feature>
<dbReference type="PANTHER" id="PTHR12858:SF2">
    <property type="entry name" value="RIBOSOME BIOGENESIS PROTEIN BMS1 HOMOLOG"/>
    <property type="match status" value="1"/>
</dbReference>
<dbReference type="InterPro" id="IPR030387">
    <property type="entry name" value="G_Bms1/Tsr1_dom"/>
</dbReference>
<evidence type="ECO:0000256" key="10">
    <source>
        <dbReference type="ARBA" id="ARBA00061391"/>
    </source>
</evidence>
<dbReference type="GO" id="GO:0005524">
    <property type="term" value="F:ATP binding"/>
    <property type="evidence" value="ECO:0007669"/>
    <property type="project" value="UniProtKB-KW"/>
</dbReference>